<evidence type="ECO:0000313" key="2">
    <source>
        <dbReference type="Proteomes" id="UP000789702"/>
    </source>
</evidence>
<proteinExistence type="predicted"/>
<dbReference type="Proteomes" id="UP000789702">
    <property type="component" value="Unassembled WGS sequence"/>
</dbReference>
<accession>A0ACA9KC87</accession>
<name>A0ACA9KC87_9GLOM</name>
<organism evidence="1 2">
    <name type="scientific">Dentiscutata heterogama</name>
    <dbReference type="NCBI Taxonomy" id="1316150"/>
    <lineage>
        <taxon>Eukaryota</taxon>
        <taxon>Fungi</taxon>
        <taxon>Fungi incertae sedis</taxon>
        <taxon>Mucoromycota</taxon>
        <taxon>Glomeromycotina</taxon>
        <taxon>Glomeromycetes</taxon>
        <taxon>Diversisporales</taxon>
        <taxon>Gigasporaceae</taxon>
        <taxon>Dentiscutata</taxon>
    </lineage>
</organism>
<sequence>MEDSSQNAKKNTCSDLNESNLEENNKIKQEYLTKNIKKMNYERYNLENDRPTEDLDNNWSWKEKGNEQYKICNAPDSSLPELSPDNITLLNQKNLGSVTENLLSDQNSELNKAIDTFVEKEVDKDVNTFHGKKQGDYVELEDGTTFLVG</sequence>
<comment type="caution">
    <text evidence="1">The sequence shown here is derived from an EMBL/GenBank/DDBJ whole genome shotgun (WGS) entry which is preliminary data.</text>
</comment>
<evidence type="ECO:0000313" key="1">
    <source>
        <dbReference type="EMBL" id="CAG8465049.1"/>
    </source>
</evidence>
<dbReference type="EMBL" id="CAJVPU010000873">
    <property type="protein sequence ID" value="CAG8465049.1"/>
    <property type="molecule type" value="Genomic_DNA"/>
</dbReference>
<keyword evidence="2" id="KW-1185">Reference proteome</keyword>
<protein>
    <submittedName>
        <fullName evidence="1">13992_t:CDS:1</fullName>
    </submittedName>
</protein>
<reference evidence="1" key="1">
    <citation type="submission" date="2021-06" db="EMBL/GenBank/DDBJ databases">
        <authorList>
            <person name="Kallberg Y."/>
            <person name="Tangrot J."/>
            <person name="Rosling A."/>
        </authorList>
    </citation>
    <scope>NUCLEOTIDE SEQUENCE</scope>
    <source>
        <strain evidence="1">IL203A</strain>
    </source>
</reference>
<gene>
    <name evidence="1" type="ORF">DHETER_LOCUS1457</name>
</gene>